<evidence type="ECO:0000313" key="3">
    <source>
        <dbReference type="Proteomes" id="UP000037784"/>
    </source>
</evidence>
<sequence length="42" mass="4746">MRLKSPNPRKGIETLPVAAAYHPQQKSLKSPNPRKGIETQDY</sequence>
<dbReference type="Proteomes" id="UP000037784">
    <property type="component" value="Unassembled WGS sequence"/>
</dbReference>
<evidence type="ECO:0000313" key="2">
    <source>
        <dbReference type="EMBL" id="GAP63508.1"/>
    </source>
</evidence>
<accession>A0A0N0RFM7</accession>
<name>A0A0N0RFM7_9CHLR</name>
<dbReference type="EMBL" id="BBZA01000158">
    <property type="protein sequence ID" value="GAP63508.1"/>
    <property type="molecule type" value="Genomic_DNA"/>
</dbReference>
<comment type="caution">
    <text evidence="2">The sequence shown here is derived from an EMBL/GenBank/DDBJ whole genome shotgun (WGS) entry which is preliminary data.</text>
</comment>
<evidence type="ECO:0000256" key="1">
    <source>
        <dbReference type="SAM" id="MobiDB-lite"/>
    </source>
</evidence>
<dbReference type="AlphaFoldDB" id="A0A0N0RFM7"/>
<protein>
    <submittedName>
        <fullName evidence="2">Uncharacterized protein</fullName>
    </submittedName>
</protein>
<reference evidence="3" key="2">
    <citation type="submission" date="2015-08" db="EMBL/GenBank/DDBJ databases">
        <title>Draft Genome Sequence of a Heterotrophic Facultative Anaerobic Bacterium Ardenticatena maritima Strain 110S.</title>
        <authorList>
            <person name="Kawaichi S."/>
            <person name="Yoshida T."/>
            <person name="Sako Y."/>
            <person name="Nakamura R."/>
        </authorList>
    </citation>
    <scope>NUCLEOTIDE SEQUENCE [LARGE SCALE GENOMIC DNA]</scope>
    <source>
        <strain evidence="3">110S</strain>
    </source>
</reference>
<reference evidence="2 3" key="1">
    <citation type="journal article" date="2015" name="Genome Announc.">
        <title>Draft Genome Sequence of a Heterotrophic Facultative Anaerobic Thermophilic Bacterium, Ardenticatena maritima Strain 110ST.</title>
        <authorList>
            <person name="Kawaichi S."/>
            <person name="Yoshida T."/>
            <person name="Sako Y."/>
            <person name="Nakamura R."/>
        </authorList>
    </citation>
    <scope>NUCLEOTIDE SEQUENCE [LARGE SCALE GENOMIC DNA]</scope>
    <source>
        <strain evidence="2 3">110S</strain>
    </source>
</reference>
<gene>
    <name evidence="2" type="ORF">ARMA_1931</name>
</gene>
<dbReference type="InParanoid" id="A0A0N0RFM7"/>
<keyword evidence="3" id="KW-1185">Reference proteome</keyword>
<organism evidence="2 3">
    <name type="scientific">Ardenticatena maritima</name>
    <dbReference type="NCBI Taxonomy" id="872965"/>
    <lineage>
        <taxon>Bacteria</taxon>
        <taxon>Bacillati</taxon>
        <taxon>Chloroflexota</taxon>
        <taxon>Ardenticatenia</taxon>
        <taxon>Ardenticatenales</taxon>
        <taxon>Ardenticatenaceae</taxon>
        <taxon>Ardenticatena</taxon>
    </lineage>
</organism>
<feature type="region of interest" description="Disordered" evidence="1">
    <location>
        <begin position="1"/>
        <end position="42"/>
    </location>
</feature>
<proteinExistence type="predicted"/>